<dbReference type="CDD" id="cd00761">
    <property type="entry name" value="Glyco_tranf_GTA_type"/>
    <property type="match status" value="1"/>
</dbReference>
<protein>
    <submittedName>
        <fullName evidence="2">Glycosyltransferase family 2 protein</fullName>
    </submittedName>
</protein>
<dbReference type="PANTHER" id="PTHR43685">
    <property type="entry name" value="GLYCOSYLTRANSFERASE"/>
    <property type="match status" value="1"/>
</dbReference>
<dbReference type="PANTHER" id="PTHR43685:SF2">
    <property type="entry name" value="GLYCOSYLTRANSFERASE 2-LIKE DOMAIN-CONTAINING PROTEIN"/>
    <property type="match status" value="1"/>
</dbReference>
<organism evidence="2 3">
    <name type="scientific">Ancylobacter oerskovii</name>
    <dbReference type="NCBI Taxonomy" id="459519"/>
    <lineage>
        <taxon>Bacteria</taxon>
        <taxon>Pseudomonadati</taxon>
        <taxon>Pseudomonadota</taxon>
        <taxon>Alphaproteobacteria</taxon>
        <taxon>Hyphomicrobiales</taxon>
        <taxon>Xanthobacteraceae</taxon>
        <taxon>Ancylobacter</taxon>
    </lineage>
</organism>
<proteinExistence type="predicted"/>
<dbReference type="InterPro" id="IPR029044">
    <property type="entry name" value="Nucleotide-diphossugar_trans"/>
</dbReference>
<dbReference type="EMBL" id="JBHUHD010000004">
    <property type="protein sequence ID" value="MFD2143768.1"/>
    <property type="molecule type" value="Genomic_DNA"/>
</dbReference>
<dbReference type="InterPro" id="IPR050834">
    <property type="entry name" value="Glycosyltransf_2"/>
</dbReference>
<gene>
    <name evidence="2" type="ORF">ACFSNC_25760</name>
</gene>
<accession>A0ABW4Z615</accession>
<dbReference type="Pfam" id="PF00535">
    <property type="entry name" value="Glycos_transf_2"/>
    <property type="match status" value="1"/>
</dbReference>
<evidence type="ECO:0000313" key="3">
    <source>
        <dbReference type="Proteomes" id="UP001597299"/>
    </source>
</evidence>
<dbReference type="InterPro" id="IPR001173">
    <property type="entry name" value="Glyco_trans_2-like"/>
</dbReference>
<feature type="domain" description="Glycosyltransferase 2-like" evidence="1">
    <location>
        <begin position="80"/>
        <end position="209"/>
    </location>
</feature>
<evidence type="ECO:0000259" key="1">
    <source>
        <dbReference type="Pfam" id="PF00535"/>
    </source>
</evidence>
<dbReference type="Gene3D" id="3.90.550.10">
    <property type="entry name" value="Spore Coat Polysaccharide Biosynthesis Protein SpsA, Chain A"/>
    <property type="match status" value="1"/>
</dbReference>
<reference evidence="3" key="1">
    <citation type="journal article" date="2019" name="Int. J. Syst. Evol. Microbiol.">
        <title>The Global Catalogue of Microorganisms (GCM) 10K type strain sequencing project: providing services to taxonomists for standard genome sequencing and annotation.</title>
        <authorList>
            <consortium name="The Broad Institute Genomics Platform"/>
            <consortium name="The Broad Institute Genome Sequencing Center for Infectious Disease"/>
            <person name="Wu L."/>
            <person name="Ma J."/>
        </authorList>
    </citation>
    <scope>NUCLEOTIDE SEQUENCE [LARGE SCALE GENOMIC DNA]</scope>
    <source>
        <strain evidence="3">CCM 7435</strain>
    </source>
</reference>
<keyword evidence="3" id="KW-1185">Reference proteome</keyword>
<dbReference type="SUPFAM" id="SSF53448">
    <property type="entry name" value="Nucleotide-diphospho-sugar transferases"/>
    <property type="match status" value="1"/>
</dbReference>
<comment type="caution">
    <text evidence="2">The sequence shown here is derived from an EMBL/GenBank/DDBJ whole genome shotgun (WGS) entry which is preliminary data.</text>
</comment>
<evidence type="ECO:0000313" key="2">
    <source>
        <dbReference type="EMBL" id="MFD2143768.1"/>
    </source>
</evidence>
<dbReference type="Proteomes" id="UP001597299">
    <property type="component" value="Unassembled WGS sequence"/>
</dbReference>
<name>A0ABW4Z615_9HYPH</name>
<sequence>MPKAKHILSHYNIHDNNSNLILANSNIIDSDEDRLSEINRIFKAKGLSQLRLINQEKGLSISNIYGEPAVRDDSHYGKVSVIVPTFNAEGSIETAIRSLVQQTYQDLEIIVVDDCSDDETFSIVNRLAAGDQRIVPLRQERNSGAYAARNRGLQIATGDYITTHDADDWSHPQKIASQLRHLSEKDGAIAVLAHWIRARHSMHFTTNWRLTDRLIHWSHSSFLFKREVTDRFGGWDDVRVSADTEFIWRVQSAFGKDSVAKVLPDVPLAFALDDGASLTRTKLTHVSTTYFGLRHYYREISRYWHELSGGHLSSDQIEKKMQMIPREMVSRNPPVQDLAVHVIGDFRNPKTVRKMAVEISAISGLVGVSHQPDPSFDLPEHRLSRFCDEFFEILGLPNVSIVLNGAEFRTRETRRIA</sequence>
<dbReference type="RefSeq" id="WP_246548918.1">
    <property type="nucleotide sequence ID" value="NZ_JBHUHD010000004.1"/>
</dbReference>